<proteinExistence type="inferred from homology"/>
<dbReference type="AlphaFoldDB" id="A0A7Y3W5X0"/>
<dbReference type="PANTHER" id="PTHR12184:SF1">
    <property type="entry name" value="UBIQUINOL-CYTOCHROME-C REDUCTASE COMPLEX ASSEMBLY FACTOR 1"/>
    <property type="match status" value="1"/>
</dbReference>
<dbReference type="InterPro" id="IPR007129">
    <property type="entry name" value="Ubiqinol_cyt_c_chaperone_CPB3"/>
</dbReference>
<gene>
    <name evidence="4" type="ORF">HK107_10730</name>
</gene>
<organism evidence="4 5">
    <name type="scientific">Parvularcula mediterranea</name>
    <dbReference type="NCBI Taxonomy" id="2732508"/>
    <lineage>
        <taxon>Bacteria</taxon>
        <taxon>Pseudomonadati</taxon>
        <taxon>Pseudomonadota</taxon>
        <taxon>Alphaproteobacteria</taxon>
        <taxon>Parvularculales</taxon>
        <taxon>Parvularculaceae</taxon>
        <taxon>Parvularcula</taxon>
    </lineage>
</organism>
<dbReference type="RefSeq" id="WP_173199588.1">
    <property type="nucleotide sequence ID" value="NZ_JABFCX010000003.1"/>
</dbReference>
<comment type="similarity">
    <text evidence="2">Belongs to the UPF0174 family.</text>
</comment>
<evidence type="ECO:0000313" key="4">
    <source>
        <dbReference type="EMBL" id="NNU16792.1"/>
    </source>
</evidence>
<keyword evidence="5" id="KW-1185">Reference proteome</keyword>
<evidence type="ECO:0000313" key="5">
    <source>
        <dbReference type="Proteomes" id="UP000536835"/>
    </source>
</evidence>
<dbReference type="PANTHER" id="PTHR12184">
    <property type="entry name" value="UBIQUINOL-CYTOCHROME C REDUCTASE COMPLEX ASSEMBLY FACTOR 1 FAMILY MEMBER"/>
    <property type="match status" value="1"/>
</dbReference>
<protein>
    <submittedName>
        <fullName evidence="4">Ubiquinol-cytochrome C chaperone</fullName>
    </submittedName>
</protein>
<evidence type="ECO:0000256" key="2">
    <source>
        <dbReference type="ARBA" id="ARBA00006436"/>
    </source>
</evidence>
<evidence type="ECO:0000256" key="1">
    <source>
        <dbReference type="ARBA" id="ARBA00006407"/>
    </source>
</evidence>
<accession>A0A7Y3W5X0</accession>
<reference evidence="4 5" key="1">
    <citation type="submission" date="2020-05" db="EMBL/GenBank/DDBJ databases">
        <title>Parvularcula mediterraneae sp. nov., isolated from polypropylene straw from shallow seawater of the seashore of Laganas in Zakynthos island, Greece.</title>
        <authorList>
            <person name="Szabo I."/>
            <person name="Al-Omari J."/>
            <person name="Rado J."/>
            <person name="Szerdahelyi G.S."/>
        </authorList>
    </citation>
    <scope>NUCLEOTIDE SEQUENCE [LARGE SCALE GENOMIC DNA]</scope>
    <source>
        <strain evidence="4 5">ZS-1/3</strain>
    </source>
</reference>
<comment type="caution">
    <text evidence="4">The sequence shown here is derived from an EMBL/GenBank/DDBJ whole genome shotgun (WGS) entry which is preliminary data.</text>
</comment>
<evidence type="ECO:0000259" key="3">
    <source>
        <dbReference type="Pfam" id="PF03981"/>
    </source>
</evidence>
<sequence>MFERGKEFVSRFLGRDAERRTAHEIYVKAAEASRQPAFYADYDVPDTVEGRYDMLSIHIILVLRTLKTKKQETANLAQLVFDVMFRNVDDTLREMGVGDLKVGKKVREYAEAFFGRALAYEEALAGKEPLADALARNVYTSDDPAVAKGLAGYVALAARSLEEQGADAIARGQFTFPEPQAMETDAA</sequence>
<dbReference type="Proteomes" id="UP000536835">
    <property type="component" value="Unassembled WGS sequence"/>
</dbReference>
<feature type="domain" description="Ubiquinol-cytochrome c chaperone" evidence="3">
    <location>
        <begin position="41"/>
        <end position="176"/>
    </location>
</feature>
<dbReference type="Pfam" id="PF03981">
    <property type="entry name" value="Ubiq_cyt_C_chap"/>
    <property type="match status" value="1"/>
</dbReference>
<dbReference type="PIRSF" id="PIRSF032079">
    <property type="entry name" value="UCP032079"/>
    <property type="match status" value="1"/>
</dbReference>
<comment type="similarity">
    <text evidence="1">Belongs to the CBP3 family.</text>
</comment>
<dbReference type="InterPro" id="IPR021150">
    <property type="entry name" value="Ubiq_cyt_c_chap"/>
</dbReference>
<name>A0A7Y3W5X0_9PROT</name>
<dbReference type="EMBL" id="JABFCX010000003">
    <property type="protein sequence ID" value="NNU16792.1"/>
    <property type="molecule type" value="Genomic_DNA"/>
</dbReference>
<dbReference type="InterPro" id="IPR014569">
    <property type="entry name" value="Ubq_cyt-c_CBP3-rel"/>
</dbReference>